<dbReference type="PROSITE" id="PS50089">
    <property type="entry name" value="ZF_RING_2"/>
    <property type="match status" value="1"/>
</dbReference>
<dbReference type="GO" id="GO:0016567">
    <property type="term" value="P:protein ubiquitination"/>
    <property type="evidence" value="ECO:0007669"/>
    <property type="project" value="TreeGrafter"/>
</dbReference>
<evidence type="ECO:0000256" key="3">
    <source>
        <dbReference type="ARBA" id="ARBA00022833"/>
    </source>
</evidence>
<name>A0AAV5HSS4_9ROSI</name>
<keyword evidence="2 4" id="KW-0863">Zinc-finger</keyword>
<proteinExistence type="predicted"/>
<sequence>MQKSYEPTDDRIKNRSSPTLVPVPIHFLAESVKEQLTVSEYRYFVPKRLGEEEESLCIVCMGCIEASDEVREISSCHHVFHRKCLDGWIDHGHIICPLCKSKPLATRDGEGSGGKGEGDPWRRERMVYLFGEDCNFNTSN</sequence>
<protein>
    <recommendedName>
        <fullName evidence="5">RING-type domain-containing protein</fullName>
    </recommendedName>
</protein>
<feature type="domain" description="RING-type" evidence="5">
    <location>
        <begin position="57"/>
        <end position="100"/>
    </location>
</feature>
<reference evidence="6 7" key="1">
    <citation type="journal article" date="2021" name="Commun. Biol.">
        <title>The genome of Shorea leprosula (Dipterocarpaceae) highlights the ecological relevance of drought in aseasonal tropical rainforests.</title>
        <authorList>
            <person name="Ng K.K.S."/>
            <person name="Kobayashi M.J."/>
            <person name="Fawcett J.A."/>
            <person name="Hatakeyama M."/>
            <person name="Paape T."/>
            <person name="Ng C.H."/>
            <person name="Ang C.C."/>
            <person name="Tnah L.H."/>
            <person name="Lee C.T."/>
            <person name="Nishiyama T."/>
            <person name="Sese J."/>
            <person name="O'Brien M.J."/>
            <person name="Copetti D."/>
            <person name="Mohd Noor M.I."/>
            <person name="Ong R.C."/>
            <person name="Putra M."/>
            <person name="Sireger I.Z."/>
            <person name="Indrioko S."/>
            <person name="Kosugi Y."/>
            <person name="Izuno A."/>
            <person name="Isagi Y."/>
            <person name="Lee S.L."/>
            <person name="Shimizu K.K."/>
        </authorList>
    </citation>
    <scope>NUCLEOTIDE SEQUENCE [LARGE SCALE GENOMIC DNA]</scope>
    <source>
        <strain evidence="6">214</strain>
    </source>
</reference>
<dbReference type="Gene3D" id="3.30.40.10">
    <property type="entry name" value="Zinc/RING finger domain, C3HC4 (zinc finger)"/>
    <property type="match status" value="1"/>
</dbReference>
<dbReference type="InterPro" id="IPR013083">
    <property type="entry name" value="Znf_RING/FYVE/PHD"/>
</dbReference>
<accession>A0AAV5HSS4</accession>
<dbReference type="PANTHER" id="PTHR45969">
    <property type="entry name" value="RING ZINC FINGER PROTEIN-RELATED"/>
    <property type="match status" value="1"/>
</dbReference>
<dbReference type="Proteomes" id="UP001054252">
    <property type="component" value="Unassembled WGS sequence"/>
</dbReference>
<dbReference type="SUPFAM" id="SSF57850">
    <property type="entry name" value="RING/U-box"/>
    <property type="match status" value="1"/>
</dbReference>
<dbReference type="GO" id="GO:0008270">
    <property type="term" value="F:zinc ion binding"/>
    <property type="evidence" value="ECO:0007669"/>
    <property type="project" value="UniProtKB-KW"/>
</dbReference>
<gene>
    <name evidence="6" type="ORF">SLEP1_g3174</name>
</gene>
<evidence type="ECO:0000256" key="2">
    <source>
        <dbReference type="ARBA" id="ARBA00022771"/>
    </source>
</evidence>
<organism evidence="6 7">
    <name type="scientific">Rubroshorea leprosula</name>
    <dbReference type="NCBI Taxonomy" id="152421"/>
    <lineage>
        <taxon>Eukaryota</taxon>
        <taxon>Viridiplantae</taxon>
        <taxon>Streptophyta</taxon>
        <taxon>Embryophyta</taxon>
        <taxon>Tracheophyta</taxon>
        <taxon>Spermatophyta</taxon>
        <taxon>Magnoliopsida</taxon>
        <taxon>eudicotyledons</taxon>
        <taxon>Gunneridae</taxon>
        <taxon>Pentapetalae</taxon>
        <taxon>rosids</taxon>
        <taxon>malvids</taxon>
        <taxon>Malvales</taxon>
        <taxon>Dipterocarpaceae</taxon>
        <taxon>Rubroshorea</taxon>
    </lineage>
</organism>
<dbReference type="PANTHER" id="PTHR45969:SF81">
    <property type="entry name" value="OS08G0157400 PROTEIN"/>
    <property type="match status" value="1"/>
</dbReference>
<dbReference type="Pfam" id="PF13639">
    <property type="entry name" value="zf-RING_2"/>
    <property type="match status" value="1"/>
</dbReference>
<dbReference type="AlphaFoldDB" id="A0AAV5HSS4"/>
<evidence type="ECO:0000313" key="6">
    <source>
        <dbReference type="EMBL" id="GKU88969.1"/>
    </source>
</evidence>
<dbReference type="InterPro" id="IPR001841">
    <property type="entry name" value="Znf_RING"/>
</dbReference>
<evidence type="ECO:0000259" key="5">
    <source>
        <dbReference type="PROSITE" id="PS50089"/>
    </source>
</evidence>
<evidence type="ECO:0000256" key="4">
    <source>
        <dbReference type="PROSITE-ProRule" id="PRU00175"/>
    </source>
</evidence>
<evidence type="ECO:0000256" key="1">
    <source>
        <dbReference type="ARBA" id="ARBA00022723"/>
    </source>
</evidence>
<keyword evidence="7" id="KW-1185">Reference proteome</keyword>
<dbReference type="EMBL" id="BPVZ01000003">
    <property type="protein sequence ID" value="GKU88969.1"/>
    <property type="molecule type" value="Genomic_DNA"/>
</dbReference>
<keyword evidence="1" id="KW-0479">Metal-binding</keyword>
<evidence type="ECO:0000313" key="7">
    <source>
        <dbReference type="Proteomes" id="UP001054252"/>
    </source>
</evidence>
<dbReference type="GO" id="GO:0061630">
    <property type="term" value="F:ubiquitin protein ligase activity"/>
    <property type="evidence" value="ECO:0007669"/>
    <property type="project" value="TreeGrafter"/>
</dbReference>
<keyword evidence="3" id="KW-0862">Zinc</keyword>
<comment type="caution">
    <text evidence="6">The sequence shown here is derived from an EMBL/GenBank/DDBJ whole genome shotgun (WGS) entry which is preliminary data.</text>
</comment>